<dbReference type="Pfam" id="PF00015">
    <property type="entry name" value="MCPsignal"/>
    <property type="match status" value="1"/>
</dbReference>
<dbReference type="InterPro" id="IPR004089">
    <property type="entry name" value="MCPsignal_dom"/>
</dbReference>
<evidence type="ECO:0000259" key="7">
    <source>
        <dbReference type="PROSITE" id="PS50046"/>
    </source>
</evidence>
<proteinExistence type="predicted"/>
<dbReference type="EMBL" id="VNIB01000002">
    <property type="protein sequence ID" value="TYO99698.1"/>
    <property type="molecule type" value="Genomic_DNA"/>
</dbReference>
<keyword evidence="2" id="KW-1003">Cell membrane</keyword>
<dbReference type="SMART" id="SM00065">
    <property type="entry name" value="GAF"/>
    <property type="match status" value="1"/>
</dbReference>
<evidence type="ECO:0000256" key="1">
    <source>
        <dbReference type="ARBA" id="ARBA00004429"/>
    </source>
</evidence>
<keyword evidence="6" id="KW-0472">Membrane</keyword>
<dbReference type="InterPro" id="IPR000727">
    <property type="entry name" value="T_SNARE_dom"/>
</dbReference>
<feature type="domain" description="T-SNARE coiled-coil homology" evidence="9">
    <location>
        <begin position="573"/>
        <end position="635"/>
    </location>
</feature>
<comment type="subcellular location">
    <subcellularLocation>
        <location evidence="1">Cell inner membrane</location>
        <topology evidence="1">Multi-pass membrane protein</topology>
    </subcellularLocation>
</comment>
<dbReference type="GO" id="GO:0007165">
    <property type="term" value="P:signal transduction"/>
    <property type="evidence" value="ECO:0007669"/>
    <property type="project" value="UniProtKB-KW"/>
</dbReference>
<dbReference type="InterPro" id="IPR016132">
    <property type="entry name" value="Phyto_chromo_attachment"/>
</dbReference>
<dbReference type="Pfam" id="PF01590">
    <property type="entry name" value="GAF"/>
    <property type="match status" value="1"/>
</dbReference>
<evidence type="ECO:0000256" key="5">
    <source>
        <dbReference type="SAM" id="Coils"/>
    </source>
</evidence>
<evidence type="ECO:0000259" key="9">
    <source>
        <dbReference type="PROSITE" id="PS50192"/>
    </source>
</evidence>
<dbReference type="PANTHER" id="PTHR32089">
    <property type="entry name" value="METHYL-ACCEPTING CHEMOTAXIS PROTEIN MCPB"/>
    <property type="match status" value="1"/>
</dbReference>
<dbReference type="Gene3D" id="1.10.287.950">
    <property type="entry name" value="Methyl-accepting chemotaxis protein"/>
    <property type="match status" value="1"/>
</dbReference>
<dbReference type="Gene3D" id="3.30.450.40">
    <property type="match status" value="1"/>
</dbReference>
<evidence type="ECO:0000313" key="11">
    <source>
        <dbReference type="Proteomes" id="UP000324159"/>
    </source>
</evidence>
<accession>A0A5D3WNM4</accession>
<evidence type="ECO:0000256" key="3">
    <source>
        <dbReference type="ARBA" id="ARBA00023224"/>
    </source>
</evidence>
<feature type="domain" description="Phytochrome chromophore attachment site" evidence="7">
    <location>
        <begin position="127"/>
        <end position="206"/>
    </location>
</feature>
<organism evidence="10 11">
    <name type="scientific">Geothermobacter ehrlichii</name>
    <dbReference type="NCBI Taxonomy" id="213224"/>
    <lineage>
        <taxon>Bacteria</taxon>
        <taxon>Pseudomonadati</taxon>
        <taxon>Thermodesulfobacteriota</taxon>
        <taxon>Desulfuromonadia</taxon>
        <taxon>Desulfuromonadales</taxon>
        <taxon>Geothermobacteraceae</taxon>
        <taxon>Geothermobacter</taxon>
    </lineage>
</organism>
<dbReference type="InterPro" id="IPR029016">
    <property type="entry name" value="GAF-like_dom_sf"/>
</dbReference>
<keyword evidence="6" id="KW-0812">Transmembrane</keyword>
<evidence type="ECO:0000256" key="2">
    <source>
        <dbReference type="ARBA" id="ARBA00022519"/>
    </source>
</evidence>
<dbReference type="PROSITE" id="PS50192">
    <property type="entry name" value="T_SNARE"/>
    <property type="match status" value="1"/>
</dbReference>
<keyword evidence="5" id="KW-0175">Coiled coil</keyword>
<dbReference type="SUPFAM" id="SSF55781">
    <property type="entry name" value="GAF domain-like"/>
    <property type="match status" value="1"/>
</dbReference>
<keyword evidence="6" id="KW-1133">Transmembrane helix</keyword>
<dbReference type="GO" id="GO:0005886">
    <property type="term" value="C:plasma membrane"/>
    <property type="evidence" value="ECO:0007669"/>
    <property type="project" value="UniProtKB-SubCell"/>
</dbReference>
<feature type="coiled-coil region" evidence="5">
    <location>
        <begin position="373"/>
        <end position="418"/>
    </location>
</feature>
<dbReference type="PANTHER" id="PTHR32089:SF112">
    <property type="entry name" value="LYSOZYME-LIKE PROTEIN-RELATED"/>
    <property type="match status" value="1"/>
</dbReference>
<keyword evidence="3 4" id="KW-0807">Transducer</keyword>
<evidence type="ECO:0000259" key="8">
    <source>
        <dbReference type="PROSITE" id="PS50111"/>
    </source>
</evidence>
<dbReference type="Proteomes" id="UP000324159">
    <property type="component" value="Unassembled WGS sequence"/>
</dbReference>
<evidence type="ECO:0000256" key="6">
    <source>
        <dbReference type="SAM" id="Phobius"/>
    </source>
</evidence>
<keyword evidence="2" id="KW-0997">Cell inner membrane</keyword>
<feature type="transmembrane region" description="Helical" evidence="6">
    <location>
        <begin position="54"/>
        <end position="73"/>
    </location>
</feature>
<dbReference type="PROSITE" id="PS50111">
    <property type="entry name" value="CHEMOTAXIS_TRANSDUC_2"/>
    <property type="match status" value="1"/>
</dbReference>
<sequence length="658" mass="72415">MGKAWLCCLAGFFLGFLAPVGWLVLRLVFFRQAGQSLFEQIVGEVAGSSPQVALYVYMGLGTALVFALFGYLIGRAWQQLHERAKRLDSLNATMEAQRDEFEERFNALNSNIKNFHAINTLIQKSGSVNEVIRLAADGLYNILGYDRVNIWMLDADRKNLVLAISKGTGYEGELSLPLDERLGVIYKAVLEGRPFRVDDMRKMPADYRLAEEYTGHEPIRSRSFILCPIRVHDRVVGLFGVDNKRKKAQLDDTDVDTVRLFADQVAMTLTKIDLLRAVDSLTRELERTFGELLGYREDYVAINRQLKEAGQGNADTIREISGSAEVVREAVEETRSAAGEISVTIAQVSENINSLHEFIDSSVASITEMAATLKSVEENAVQSQTMIEGVQERAQDGVRRVEETIAAMERIRQAVETATADIARLSGISDEVGGITMVIGEIAKKTNLLALNAAIIAAQAGEHGSSFAVVADEVGALAREAGESTEAIARLVGEIRAATGDVVRNIETTRDMVDKGISTGVELEGSLQQMVEQADNSTGMSREIRKATNEVAKSAEAINTSVIRLGEMAAQISHASKEQTRGIRSIVHAIEEIKTMTDDMVAATERQQVNMRNIDTAVDRVGRMASRIFRELDSRQQGSQEVIEKLEVVRALGRKKDD</sequence>
<gene>
    <name evidence="10" type="ORF">EDC39_102224</name>
</gene>
<reference evidence="10 11" key="1">
    <citation type="submission" date="2019-07" db="EMBL/GenBank/DDBJ databases">
        <title>Genomic Encyclopedia of Type Strains, Phase IV (KMG-IV): sequencing the most valuable type-strain genomes for metagenomic binning, comparative biology and taxonomic classification.</title>
        <authorList>
            <person name="Goeker M."/>
        </authorList>
    </citation>
    <scope>NUCLEOTIDE SEQUENCE [LARGE SCALE GENOMIC DNA]</scope>
    <source>
        <strain evidence="10 11">SS015</strain>
    </source>
</reference>
<dbReference type="SMART" id="SM00283">
    <property type="entry name" value="MA"/>
    <property type="match status" value="1"/>
</dbReference>
<dbReference type="SUPFAM" id="SSF58104">
    <property type="entry name" value="Methyl-accepting chemotaxis protein (MCP) signaling domain"/>
    <property type="match status" value="1"/>
</dbReference>
<protein>
    <submittedName>
        <fullName evidence="10">Methyl-accepting chemotaxis sensory transducer with GAF sensor</fullName>
    </submittedName>
</protein>
<comment type="caution">
    <text evidence="10">The sequence shown here is derived from an EMBL/GenBank/DDBJ whole genome shotgun (WGS) entry which is preliminary data.</text>
</comment>
<dbReference type="PROSITE" id="PS50046">
    <property type="entry name" value="PHYTOCHROME_2"/>
    <property type="match status" value="1"/>
</dbReference>
<dbReference type="AlphaFoldDB" id="A0A5D3WNM4"/>
<keyword evidence="11" id="KW-1185">Reference proteome</keyword>
<name>A0A5D3WNM4_9BACT</name>
<evidence type="ECO:0000256" key="4">
    <source>
        <dbReference type="PROSITE-ProRule" id="PRU00284"/>
    </source>
</evidence>
<dbReference type="InterPro" id="IPR003018">
    <property type="entry name" value="GAF"/>
</dbReference>
<feature type="domain" description="Methyl-accepting transducer" evidence="8">
    <location>
        <begin position="330"/>
        <end position="566"/>
    </location>
</feature>
<evidence type="ECO:0000313" key="10">
    <source>
        <dbReference type="EMBL" id="TYO99698.1"/>
    </source>
</evidence>
<feature type="coiled-coil region" evidence="5">
    <location>
        <begin position="84"/>
        <end position="111"/>
    </location>
</feature>